<evidence type="ECO:0000313" key="2">
    <source>
        <dbReference type="EMBL" id="SDF72389.1"/>
    </source>
</evidence>
<feature type="domain" description="DUF4145" evidence="1">
    <location>
        <begin position="97"/>
        <end position="175"/>
    </location>
</feature>
<evidence type="ECO:0000313" key="3">
    <source>
        <dbReference type="Proteomes" id="UP000198641"/>
    </source>
</evidence>
<reference evidence="2 3" key="1">
    <citation type="submission" date="2016-10" db="EMBL/GenBank/DDBJ databases">
        <authorList>
            <person name="de Groot N.N."/>
        </authorList>
    </citation>
    <scope>NUCLEOTIDE SEQUENCE [LARGE SCALE GENOMIC DNA]</scope>
    <source>
        <strain evidence="2 3">BH539</strain>
    </source>
</reference>
<name>A0A1G7NGF7_9GAMM</name>
<dbReference type="OrthoDB" id="9808624at2"/>
<proteinExistence type="predicted"/>
<protein>
    <recommendedName>
        <fullName evidence="1">DUF4145 domain-containing protein</fullName>
    </recommendedName>
</protein>
<dbReference type="EMBL" id="FNCI01000001">
    <property type="protein sequence ID" value="SDF72389.1"/>
    <property type="molecule type" value="Genomic_DNA"/>
</dbReference>
<dbReference type="Proteomes" id="UP000198641">
    <property type="component" value="Unassembled WGS sequence"/>
</dbReference>
<dbReference type="Pfam" id="PF13643">
    <property type="entry name" value="DUF4145"/>
    <property type="match status" value="1"/>
</dbReference>
<accession>A0A1G7NGF7</accession>
<organism evidence="2 3">
    <name type="scientific">Onishia taeanensis</name>
    <dbReference type="NCBI Taxonomy" id="284577"/>
    <lineage>
        <taxon>Bacteria</taxon>
        <taxon>Pseudomonadati</taxon>
        <taxon>Pseudomonadota</taxon>
        <taxon>Gammaproteobacteria</taxon>
        <taxon>Oceanospirillales</taxon>
        <taxon>Halomonadaceae</taxon>
        <taxon>Onishia</taxon>
    </lineage>
</organism>
<dbReference type="InterPro" id="IPR025285">
    <property type="entry name" value="DUF4145"/>
</dbReference>
<sequence length="223" mass="25113">MSYVTPEISKKSFNCPLCGVHAHMLWYQFSRQQSARPYTEAKCSHCDESSLWRIDETQETVYGEIIPLRGTMLFPDTGVAPLPDKDMPDDVKSEYQEAARISGKSPRGAAALLRLGLQKLCRHLGKDGKNINSDIRSLSEDNILPPMVIKVADTVRITGNNAVHPGEMSEEDFDHVSLSLFDLLNFIVRKAITEPRELESIYQRIPENPRAAAEKEDAKRRGE</sequence>
<dbReference type="RefSeq" id="WP_092522825.1">
    <property type="nucleotide sequence ID" value="NZ_FNCI01000001.1"/>
</dbReference>
<keyword evidence="3" id="KW-1185">Reference proteome</keyword>
<gene>
    <name evidence="2" type="ORF">SAMN05216571_101393</name>
</gene>
<evidence type="ECO:0000259" key="1">
    <source>
        <dbReference type="Pfam" id="PF13643"/>
    </source>
</evidence>
<dbReference type="AlphaFoldDB" id="A0A1G7NGF7"/>